<organism evidence="7 8">
    <name type="scientific">Streptomyces morookaense</name>
    <name type="common">Streptoverticillium morookaense</name>
    <dbReference type="NCBI Taxonomy" id="1970"/>
    <lineage>
        <taxon>Bacteria</taxon>
        <taxon>Bacillati</taxon>
        <taxon>Actinomycetota</taxon>
        <taxon>Actinomycetes</taxon>
        <taxon>Kitasatosporales</taxon>
        <taxon>Streptomycetaceae</taxon>
        <taxon>Streptomyces</taxon>
    </lineage>
</organism>
<feature type="transmembrane region" description="Helical" evidence="6">
    <location>
        <begin position="23"/>
        <end position="42"/>
    </location>
</feature>
<dbReference type="InterPro" id="IPR002293">
    <property type="entry name" value="AA/rel_permease1"/>
</dbReference>
<keyword evidence="5 6" id="KW-0472">Membrane</keyword>
<evidence type="ECO:0000256" key="1">
    <source>
        <dbReference type="ARBA" id="ARBA00004651"/>
    </source>
</evidence>
<sequence length="497" mass="51162">MTTIGNRGTGAGLRRDAVGMREVLFQSITSMAPGAAIAASIPTGASFAGGSLPLSVLLALLACLLAASCIGELARRLPAAGSLAAYSAQGLHPAAGFLVAWAYVFVEALVPALLMLQIGFTTAGTLHDEWAGYPAGLWWPWALAGAAVVTAAGFYGIRASARLGTVLGVLEIAVFLVLTVLLVVRAGPANSASVFTTAHTPGGGGVGGVLAGAAYCVLGFAGFEAAAPLAEEARRPRRTVQRAVVGAALGVGLFYVAATYAMTVFYGPGRFAEFGVAGAASWGGVARASFGFFWVLVFLAVVNSCVANANAGVNAATRTAFAFGRIGVWPRALAVVHPRHRSPVVAVAVQGAVTLALALGLGAAYGPTTAFSLLATVVVTVVMGVYIVTDLACAGFFLRRRRPELRPVRHLLVPALGVVAFVPALLTAAGLPAFWFVTRLAAPVSYAGPVVAVWMLLGAVLLLVLRRRHPERLAAIGRIHLDEHAEPDTEAELQDHD</sequence>
<dbReference type="PIRSF" id="PIRSF006060">
    <property type="entry name" value="AA_transporter"/>
    <property type="match status" value="1"/>
</dbReference>
<dbReference type="Proteomes" id="UP000587462">
    <property type="component" value="Unassembled WGS sequence"/>
</dbReference>
<dbReference type="GO" id="GO:0022857">
    <property type="term" value="F:transmembrane transporter activity"/>
    <property type="evidence" value="ECO:0007669"/>
    <property type="project" value="InterPro"/>
</dbReference>
<evidence type="ECO:0000313" key="7">
    <source>
        <dbReference type="EMBL" id="NVK82416.1"/>
    </source>
</evidence>
<comment type="caution">
    <text evidence="7">The sequence shown here is derived from an EMBL/GenBank/DDBJ whole genome shotgun (WGS) entry which is preliminary data.</text>
</comment>
<dbReference type="EMBL" id="JABBXF010000133">
    <property type="protein sequence ID" value="NVK82416.1"/>
    <property type="molecule type" value="Genomic_DNA"/>
</dbReference>
<proteinExistence type="predicted"/>
<keyword evidence="8" id="KW-1185">Reference proteome</keyword>
<dbReference type="PANTHER" id="PTHR42770:SF16">
    <property type="entry name" value="AMINO ACID PERMEASE"/>
    <property type="match status" value="1"/>
</dbReference>
<name>A0A7Y7BBB0_STRMO</name>
<feature type="transmembrane region" description="Helical" evidence="6">
    <location>
        <begin position="410"/>
        <end position="434"/>
    </location>
</feature>
<dbReference type="InterPro" id="IPR050367">
    <property type="entry name" value="APC_superfamily"/>
</dbReference>
<feature type="transmembrane region" description="Helical" evidence="6">
    <location>
        <begin position="164"/>
        <end position="184"/>
    </location>
</feature>
<keyword evidence="2" id="KW-1003">Cell membrane</keyword>
<dbReference type="PANTHER" id="PTHR42770">
    <property type="entry name" value="AMINO ACID TRANSPORTER-RELATED"/>
    <property type="match status" value="1"/>
</dbReference>
<evidence type="ECO:0000256" key="6">
    <source>
        <dbReference type="SAM" id="Phobius"/>
    </source>
</evidence>
<feature type="transmembrane region" description="Helical" evidence="6">
    <location>
        <begin position="344"/>
        <end position="365"/>
    </location>
</feature>
<reference evidence="7 8" key="1">
    <citation type="submission" date="2020-04" db="EMBL/GenBank/DDBJ databases">
        <title>Draft Genome Sequence of Streptomyces morookaense DSM 40503, an 8-azaguanine-producing strain.</title>
        <authorList>
            <person name="Qi J."/>
            <person name="Gao J.-M."/>
        </authorList>
    </citation>
    <scope>NUCLEOTIDE SEQUENCE [LARGE SCALE GENOMIC DNA]</scope>
    <source>
        <strain evidence="7 8">DSM 40503</strain>
    </source>
</reference>
<feature type="transmembrane region" description="Helical" evidence="6">
    <location>
        <begin position="54"/>
        <end position="74"/>
    </location>
</feature>
<feature type="transmembrane region" description="Helical" evidence="6">
    <location>
        <begin position="244"/>
        <end position="267"/>
    </location>
</feature>
<accession>A0A7Y7BBB0</accession>
<keyword evidence="4 6" id="KW-1133">Transmembrane helix</keyword>
<evidence type="ECO:0000256" key="5">
    <source>
        <dbReference type="ARBA" id="ARBA00023136"/>
    </source>
</evidence>
<dbReference type="Gene3D" id="1.20.1740.10">
    <property type="entry name" value="Amino acid/polyamine transporter I"/>
    <property type="match status" value="1"/>
</dbReference>
<feature type="transmembrane region" description="Helical" evidence="6">
    <location>
        <begin position="279"/>
        <end position="302"/>
    </location>
</feature>
<dbReference type="AlphaFoldDB" id="A0A7Y7BBB0"/>
<comment type="subcellular location">
    <subcellularLocation>
        <location evidence="1">Cell membrane</location>
        <topology evidence="1">Multi-pass membrane protein</topology>
    </subcellularLocation>
</comment>
<dbReference type="RefSeq" id="WP_171088018.1">
    <property type="nucleotide sequence ID" value="NZ_BNBU01000003.1"/>
</dbReference>
<evidence type="ECO:0000256" key="4">
    <source>
        <dbReference type="ARBA" id="ARBA00022989"/>
    </source>
</evidence>
<feature type="transmembrane region" description="Helical" evidence="6">
    <location>
        <begin position="371"/>
        <end position="398"/>
    </location>
</feature>
<feature type="transmembrane region" description="Helical" evidence="6">
    <location>
        <begin position="138"/>
        <end position="157"/>
    </location>
</feature>
<feature type="transmembrane region" description="Helical" evidence="6">
    <location>
        <begin position="95"/>
        <end position="118"/>
    </location>
</feature>
<feature type="transmembrane region" description="Helical" evidence="6">
    <location>
        <begin position="204"/>
        <end position="223"/>
    </location>
</feature>
<gene>
    <name evidence="7" type="ORF">HG542_32940</name>
</gene>
<dbReference type="GO" id="GO:0005886">
    <property type="term" value="C:plasma membrane"/>
    <property type="evidence" value="ECO:0007669"/>
    <property type="project" value="UniProtKB-SubCell"/>
</dbReference>
<evidence type="ECO:0000256" key="3">
    <source>
        <dbReference type="ARBA" id="ARBA00022692"/>
    </source>
</evidence>
<evidence type="ECO:0000256" key="2">
    <source>
        <dbReference type="ARBA" id="ARBA00022475"/>
    </source>
</evidence>
<protein>
    <submittedName>
        <fullName evidence="7">APC family permease</fullName>
    </submittedName>
</protein>
<dbReference type="Pfam" id="PF13520">
    <property type="entry name" value="AA_permease_2"/>
    <property type="match status" value="1"/>
</dbReference>
<keyword evidence="3 6" id="KW-0812">Transmembrane</keyword>
<feature type="transmembrane region" description="Helical" evidence="6">
    <location>
        <begin position="446"/>
        <end position="465"/>
    </location>
</feature>
<evidence type="ECO:0000313" key="8">
    <source>
        <dbReference type="Proteomes" id="UP000587462"/>
    </source>
</evidence>